<protein>
    <submittedName>
        <fullName evidence="2">Uncharacterized protein</fullName>
    </submittedName>
</protein>
<feature type="region of interest" description="Disordered" evidence="1">
    <location>
        <begin position="82"/>
        <end position="103"/>
    </location>
</feature>
<feature type="region of interest" description="Disordered" evidence="1">
    <location>
        <begin position="118"/>
        <end position="152"/>
    </location>
</feature>
<evidence type="ECO:0000313" key="2">
    <source>
        <dbReference type="EMBL" id="CAG9834603.1"/>
    </source>
</evidence>
<dbReference type="EMBL" id="OU898280">
    <property type="protein sequence ID" value="CAG9834603.1"/>
    <property type="molecule type" value="Genomic_DNA"/>
</dbReference>
<dbReference type="PANTHER" id="PTHR46704:SF9">
    <property type="entry name" value="BHLH DOMAIN-CONTAINING PROTEIN"/>
    <property type="match status" value="1"/>
</dbReference>
<name>A0A9N9T386_DIABA</name>
<gene>
    <name evidence="2" type="ORF">DIABBA_LOCUS7895</name>
</gene>
<dbReference type="Proteomes" id="UP001153709">
    <property type="component" value="Chromosome 5"/>
</dbReference>
<feature type="compositionally biased region" description="Acidic residues" evidence="1">
    <location>
        <begin position="435"/>
        <end position="445"/>
    </location>
</feature>
<feature type="region of interest" description="Disordered" evidence="1">
    <location>
        <begin position="428"/>
        <end position="455"/>
    </location>
</feature>
<feature type="region of interest" description="Disordered" evidence="1">
    <location>
        <begin position="1442"/>
        <end position="1471"/>
    </location>
</feature>
<accession>A0A9N9T386</accession>
<keyword evidence="3" id="KW-1185">Reference proteome</keyword>
<reference evidence="2" key="1">
    <citation type="submission" date="2022-01" db="EMBL/GenBank/DDBJ databases">
        <authorList>
            <person name="King R."/>
        </authorList>
    </citation>
    <scope>NUCLEOTIDE SEQUENCE</scope>
</reference>
<organism evidence="2 3">
    <name type="scientific">Diabrotica balteata</name>
    <name type="common">Banded cucumber beetle</name>
    <dbReference type="NCBI Taxonomy" id="107213"/>
    <lineage>
        <taxon>Eukaryota</taxon>
        <taxon>Metazoa</taxon>
        <taxon>Ecdysozoa</taxon>
        <taxon>Arthropoda</taxon>
        <taxon>Hexapoda</taxon>
        <taxon>Insecta</taxon>
        <taxon>Pterygota</taxon>
        <taxon>Neoptera</taxon>
        <taxon>Endopterygota</taxon>
        <taxon>Coleoptera</taxon>
        <taxon>Polyphaga</taxon>
        <taxon>Cucujiformia</taxon>
        <taxon>Chrysomeloidea</taxon>
        <taxon>Chrysomelidae</taxon>
        <taxon>Galerucinae</taxon>
        <taxon>Diabroticina</taxon>
        <taxon>Diabroticites</taxon>
        <taxon>Diabrotica</taxon>
    </lineage>
</organism>
<dbReference type="OrthoDB" id="6765420at2759"/>
<proteinExistence type="predicted"/>
<evidence type="ECO:0000256" key="1">
    <source>
        <dbReference type="SAM" id="MobiDB-lite"/>
    </source>
</evidence>
<feature type="compositionally biased region" description="Basic and acidic residues" evidence="1">
    <location>
        <begin position="118"/>
        <end position="133"/>
    </location>
</feature>
<feature type="compositionally biased region" description="Acidic residues" evidence="1">
    <location>
        <begin position="1452"/>
        <end position="1471"/>
    </location>
</feature>
<sequence length="1471" mass="169113">MSSEKPEQKCVFCNSVRNEKLLLFSEETISKCKKVLRLRKFHKLKYNDIILPDEIYDSAYHSSCYKTFTALKRQYLTTDVEKKTSSQSRKSLPAVEQPSTSAESSIIVDTLVHDSLEKDGNLPETKEAEKEIDAELPLEEGPSENLAQSSTVETSDTVASASSNSNLCFFFVTKKKKQFRGKIDPLQASEKDQFEKSVLLNFKADTEIYNETLTKIQSVLSRQVYYHDSCRQNFRNQKRSLVKSPVRTSWHISREVHETVYKEICNLIEENVINRGRCYFLSYLHKEYLEMFKELSESSDSASILSHPIWKKSFARNLMDIIYITHNGNLKTSKHICLDMALKSLTSSRKVIDIINRYGHCISYSAVEELETEATFSSVSRTEICPEVINKEENLVAGVAFDNYDRFVDTKTGKDTLHDTVGIMYQNIDPKDPNIEEEEEAEKEDTEVSKRDRPRRRSFESIDFELPQCAKKLRKVSNIQAESEEEVNIILHKSLYDKIDRVWMLSHALGLLNTPMWTGFNNKIVIDNTPQQLITYLTPINHSPTSNAVVLATMQQCMAALQELNQKYMQVTYDLAIAKIALQIQATESNTFQKLFIHLGAFHVMMSYFKAIGKVINDCGLSTIMVESEMIANGSVSSFIEGKHFNRCKRLHPMMALGLQIMHFRSFLTHKNIQISEDITEEIARLQNCQTFSFFIHNDSLKELFEEYAIYEQQTLNGEHGKTAQFYMIYIKLVDHYLQLSRSIRVGDFQLYLDTLPKITNLFFVLNHQNYAKWAVQYHYNLVKVPTTHPGLEQDFQNGFFGIKRTDKPFSRQPIDLTLEQTINADAARTLTGISHLTHSISARQRWARSHDIRSSIITHVLDELGITKKQDISPELQPHNIKNSCQQLEKFINAFDQYVNPFGLDLSPDQLFNIGSGKAASSQVEEFLLNIQKNGGELRTNFISECASDSKRFEKAIKKTPIHNFSSLLLKKKSVKIGGKQQEIKLQRDLFGRLLGISKDHQIDVLKILAYPISPVPLALCHLDGGFCKTDKSVLLKCLEPNVDQEPPRNTDVFLIDGFFILHSMKEVPKTFGVFQRNFLQMVSKYSTRRIDVIFDQYIFPSIKDSERCLRHEASLIDYTISGPEQVRPSDFSKELKNTKFKEALVDFFTKHWSSEEMKSFLGNRQIFINFRTCQSYQIVDDKIQSSVVESLCCTSHEEADTKIVYHACNITEQSNIVIRASDTDILIIMIGNMTRLQNANSNVWMLNGTGNKERYIHITKIYKELGELLAKSLIGFHAFTGCDFNPAFFNKGKRRPFTLLKKNTEVQEAFATLGEENLTEDQLQQVFNSIQKFTCQLYNAKKSVDVDDGRYQLFVNNYKASDVNENFSKKISNFDASSIPPCKSELYQQLLRAHYISTIWKNAYKKEPTTLDPLEFGWIEQDEKFTFKWFEGDQLPTSVSDLITQVPDSESQDDEEESHLETNNSDEDE</sequence>
<evidence type="ECO:0000313" key="3">
    <source>
        <dbReference type="Proteomes" id="UP001153709"/>
    </source>
</evidence>
<dbReference type="PANTHER" id="PTHR46704">
    <property type="entry name" value="CXC DOMAIN-CONTAINING PROTEIN-RELATED"/>
    <property type="match status" value="1"/>
</dbReference>